<dbReference type="AlphaFoldDB" id="A0A0B1ZTT7"/>
<keyword evidence="5" id="KW-1185">Reference proteome</keyword>
<dbReference type="EMBL" id="JTDI01000002">
    <property type="protein sequence ID" value="KHK92537.1"/>
    <property type="molecule type" value="Genomic_DNA"/>
</dbReference>
<dbReference type="InterPro" id="IPR009057">
    <property type="entry name" value="Homeodomain-like_sf"/>
</dbReference>
<dbReference type="STRING" id="1348853.LK12_07080"/>
<feature type="domain" description="HTH tetR-type" evidence="3">
    <location>
        <begin position="19"/>
        <end position="79"/>
    </location>
</feature>
<feature type="DNA-binding region" description="H-T-H motif" evidence="2">
    <location>
        <begin position="42"/>
        <end position="61"/>
    </location>
</feature>
<gene>
    <name evidence="4" type="ORF">LK12_07080</name>
</gene>
<dbReference type="PROSITE" id="PS50977">
    <property type="entry name" value="HTH_TETR_2"/>
    <property type="match status" value="1"/>
</dbReference>
<protein>
    <submittedName>
        <fullName evidence="4">Transcriptional regulator</fullName>
    </submittedName>
</protein>
<proteinExistence type="predicted"/>
<dbReference type="OrthoDB" id="9811084at2"/>
<dbReference type="Pfam" id="PF00440">
    <property type="entry name" value="TetR_N"/>
    <property type="match status" value="1"/>
</dbReference>
<name>A0A0B1ZTT7_9SPHN</name>
<sequence>MEGTLTSPKRAMPTDARQIRSRKALNSALLALLEERSFDQLTIREITARAGTGYATFFRHYPDKEALLSDIATDEIGNLLAMTVPVLYESNSYESTLALCRYVADHARLWSALLTGGAAAIVREEFIRQARALVEEARTTPEWLPSDLGVVHGTGSTFDILAWWLGQENDLDAKDVATILHRLVIAPLIGDKVEKRAPAP</sequence>
<dbReference type="GO" id="GO:0003677">
    <property type="term" value="F:DNA binding"/>
    <property type="evidence" value="ECO:0007669"/>
    <property type="project" value="UniProtKB-UniRule"/>
</dbReference>
<evidence type="ECO:0000313" key="5">
    <source>
        <dbReference type="Proteomes" id="UP000031057"/>
    </source>
</evidence>
<evidence type="ECO:0000256" key="2">
    <source>
        <dbReference type="PROSITE-ProRule" id="PRU00335"/>
    </source>
</evidence>
<reference evidence="4 5" key="1">
    <citation type="submission" date="2014-10" db="EMBL/GenBank/DDBJ databases">
        <title>Genome sequence of Novosphingobium malaysiense MUSC 273(T).</title>
        <authorList>
            <person name="Lee L.-H."/>
        </authorList>
    </citation>
    <scope>NUCLEOTIDE SEQUENCE [LARGE SCALE GENOMIC DNA]</scope>
    <source>
        <strain evidence="4 5">MUSC 273</strain>
    </source>
</reference>
<dbReference type="InterPro" id="IPR050624">
    <property type="entry name" value="HTH-type_Tx_Regulator"/>
</dbReference>
<comment type="caution">
    <text evidence="4">The sequence shown here is derived from an EMBL/GenBank/DDBJ whole genome shotgun (WGS) entry which is preliminary data.</text>
</comment>
<dbReference type="PANTHER" id="PTHR43479">
    <property type="entry name" value="ACREF/ENVCD OPERON REPRESSOR-RELATED"/>
    <property type="match status" value="1"/>
</dbReference>
<organism evidence="4 5">
    <name type="scientific">Novosphingobium malaysiense</name>
    <dbReference type="NCBI Taxonomy" id="1348853"/>
    <lineage>
        <taxon>Bacteria</taxon>
        <taxon>Pseudomonadati</taxon>
        <taxon>Pseudomonadota</taxon>
        <taxon>Alphaproteobacteria</taxon>
        <taxon>Sphingomonadales</taxon>
        <taxon>Sphingomonadaceae</taxon>
        <taxon>Novosphingobium</taxon>
    </lineage>
</organism>
<dbReference type="RefSeq" id="WP_039281043.1">
    <property type="nucleotide sequence ID" value="NZ_JTDI01000002.1"/>
</dbReference>
<evidence type="ECO:0000259" key="3">
    <source>
        <dbReference type="PROSITE" id="PS50977"/>
    </source>
</evidence>
<keyword evidence="1 2" id="KW-0238">DNA-binding</keyword>
<dbReference type="PANTHER" id="PTHR43479:SF7">
    <property type="entry name" value="TETR-FAMILY TRANSCRIPTIONAL REGULATOR"/>
    <property type="match status" value="1"/>
</dbReference>
<evidence type="ECO:0000313" key="4">
    <source>
        <dbReference type="EMBL" id="KHK92537.1"/>
    </source>
</evidence>
<dbReference type="Proteomes" id="UP000031057">
    <property type="component" value="Unassembled WGS sequence"/>
</dbReference>
<dbReference type="InterPro" id="IPR001647">
    <property type="entry name" value="HTH_TetR"/>
</dbReference>
<accession>A0A0B1ZTT7</accession>
<evidence type="ECO:0000256" key="1">
    <source>
        <dbReference type="ARBA" id="ARBA00023125"/>
    </source>
</evidence>
<dbReference type="SUPFAM" id="SSF46689">
    <property type="entry name" value="Homeodomain-like"/>
    <property type="match status" value="1"/>
</dbReference>
<dbReference type="Gene3D" id="1.10.357.10">
    <property type="entry name" value="Tetracycline Repressor, domain 2"/>
    <property type="match status" value="1"/>
</dbReference>